<sequence length="545" mass="60035">MKNVVVVSIAFFVFTISNAQKLNKADKISLENLRSHVSYLASDQLEGRRTGTKGEELAYVYISQQFEKNGLTAKGEKGFLQPFEVNEGKQVLPSSFFIIDGEHLKAEIDFFPLAWSANGSMEAVAAASLHESGSAWFWDIKELLSDNEKNPHFDLVNAIRTKEKDAVQKGATALIIYNSGTKDAGLKYDGKDRSALSTIPVIVLQQRIAAKLAADPSHMMDIKLKVEQGDKIRKGHNVVAYIDNNAATTIIIGAHYDHLGYGEDNNSRHTGEKAIHNGADDNASGTAALLELSRLLKLKGEKTINYLFIAFSGEELGLYGSKYFTDHPTISFNNVNYMINMDMVGRFSDSSKTITIGGIGTSPAWGTLINEKKPAFNIKVDSSGTGPSDHTSFYRKDLPVLFFFTGLHTDYHKPSDDFDKINYVGQLQIVKYITRLISRTEKEPKLAFTKTREQQTTTSARFTVSMGIMPDYTFSGAGVKVDGVSAGRAAEKAGIKTGDIVVKLGEFAISSVESYMQTLSKFKKGDATKVKVKRGDKELEFDIAF</sequence>
<dbReference type="GO" id="GO:0006508">
    <property type="term" value="P:proteolysis"/>
    <property type="evidence" value="ECO:0007669"/>
    <property type="project" value="InterPro"/>
</dbReference>
<dbReference type="InterPro" id="IPR007484">
    <property type="entry name" value="Peptidase_M28"/>
</dbReference>
<dbReference type="InterPro" id="IPR001478">
    <property type="entry name" value="PDZ"/>
</dbReference>
<keyword evidence="4" id="KW-1185">Reference proteome</keyword>
<accession>A0A562SQD2</accession>
<protein>
    <submittedName>
        <fullName evidence="3">PDZ domain-containing protein</fullName>
    </submittedName>
</protein>
<dbReference type="RefSeq" id="WP_144885094.1">
    <property type="nucleotide sequence ID" value="NZ_VLLE01000003.1"/>
</dbReference>
<dbReference type="Gene3D" id="3.40.630.10">
    <property type="entry name" value="Zn peptidases"/>
    <property type="match status" value="2"/>
</dbReference>
<reference evidence="3 4" key="1">
    <citation type="journal article" date="2015" name="Stand. Genomic Sci.">
        <title>Genomic Encyclopedia of Bacterial and Archaeal Type Strains, Phase III: the genomes of soil and plant-associated and newly described type strains.</title>
        <authorList>
            <person name="Whitman W.B."/>
            <person name="Woyke T."/>
            <person name="Klenk H.P."/>
            <person name="Zhou Y."/>
            <person name="Lilburn T.G."/>
            <person name="Beck B.J."/>
            <person name="De Vos P."/>
            <person name="Vandamme P."/>
            <person name="Eisen J.A."/>
            <person name="Garrity G."/>
            <person name="Hugenholtz P."/>
            <person name="Kyrpides N.C."/>
        </authorList>
    </citation>
    <scope>NUCLEOTIDE SEQUENCE [LARGE SCALE GENOMIC DNA]</scope>
    <source>
        <strain evidence="3 4">CGMCC 1.7271</strain>
    </source>
</reference>
<dbReference type="PANTHER" id="PTHR12147">
    <property type="entry name" value="METALLOPEPTIDASE M28 FAMILY MEMBER"/>
    <property type="match status" value="1"/>
</dbReference>
<dbReference type="SUPFAM" id="SSF53187">
    <property type="entry name" value="Zn-dependent exopeptidases"/>
    <property type="match status" value="1"/>
</dbReference>
<dbReference type="Pfam" id="PF13180">
    <property type="entry name" value="PDZ_2"/>
    <property type="match status" value="1"/>
</dbReference>
<dbReference type="Gene3D" id="2.30.42.10">
    <property type="match status" value="1"/>
</dbReference>
<evidence type="ECO:0000259" key="2">
    <source>
        <dbReference type="Pfam" id="PF13180"/>
    </source>
</evidence>
<gene>
    <name evidence="3" type="ORF">IQ13_1112</name>
</gene>
<dbReference type="OrthoDB" id="1521787at2"/>
<dbReference type="EMBL" id="VLLE01000003">
    <property type="protein sequence ID" value="TWI83006.1"/>
    <property type="molecule type" value="Genomic_DNA"/>
</dbReference>
<dbReference type="GO" id="GO:0008235">
    <property type="term" value="F:metalloexopeptidase activity"/>
    <property type="evidence" value="ECO:0007669"/>
    <property type="project" value="InterPro"/>
</dbReference>
<proteinExistence type="predicted"/>
<evidence type="ECO:0000313" key="3">
    <source>
        <dbReference type="EMBL" id="TWI83006.1"/>
    </source>
</evidence>
<organism evidence="3 4">
    <name type="scientific">Lacibacter cauensis</name>
    <dbReference type="NCBI Taxonomy" id="510947"/>
    <lineage>
        <taxon>Bacteria</taxon>
        <taxon>Pseudomonadati</taxon>
        <taxon>Bacteroidota</taxon>
        <taxon>Chitinophagia</taxon>
        <taxon>Chitinophagales</taxon>
        <taxon>Chitinophagaceae</taxon>
        <taxon>Lacibacter</taxon>
    </lineage>
</organism>
<evidence type="ECO:0000313" key="4">
    <source>
        <dbReference type="Proteomes" id="UP000316167"/>
    </source>
</evidence>
<feature type="domain" description="PDZ" evidence="2">
    <location>
        <begin position="475"/>
        <end position="543"/>
    </location>
</feature>
<dbReference type="InterPro" id="IPR036034">
    <property type="entry name" value="PDZ_sf"/>
</dbReference>
<comment type="caution">
    <text evidence="3">The sequence shown here is derived from an EMBL/GenBank/DDBJ whole genome shotgun (WGS) entry which is preliminary data.</text>
</comment>
<dbReference type="Proteomes" id="UP000316167">
    <property type="component" value="Unassembled WGS sequence"/>
</dbReference>
<name>A0A562SQD2_9BACT</name>
<feature type="domain" description="Peptidase M28" evidence="1">
    <location>
        <begin position="237"/>
        <end position="425"/>
    </location>
</feature>
<dbReference type="PANTHER" id="PTHR12147:SF26">
    <property type="entry name" value="PEPTIDASE M28 DOMAIN-CONTAINING PROTEIN"/>
    <property type="match status" value="1"/>
</dbReference>
<evidence type="ECO:0000259" key="1">
    <source>
        <dbReference type="Pfam" id="PF04389"/>
    </source>
</evidence>
<dbReference type="AlphaFoldDB" id="A0A562SQD2"/>
<dbReference type="Pfam" id="PF04389">
    <property type="entry name" value="Peptidase_M28"/>
    <property type="match status" value="1"/>
</dbReference>
<dbReference type="SUPFAM" id="SSF50156">
    <property type="entry name" value="PDZ domain-like"/>
    <property type="match status" value="1"/>
</dbReference>
<dbReference type="InterPro" id="IPR045175">
    <property type="entry name" value="M28_fam"/>
</dbReference>